<evidence type="ECO:0000313" key="11">
    <source>
        <dbReference type="Proteomes" id="UP000000707"/>
    </source>
</evidence>
<reference evidence="10 11" key="1">
    <citation type="journal article" date="2011" name="Proc. Natl. Acad. Sci. U.S.A.">
        <title>Comparative genomics of xylose-fermenting fungi for enhanced biofuel production.</title>
        <authorList>
            <person name="Wohlbach D.J."/>
            <person name="Kuo A."/>
            <person name="Sato T.K."/>
            <person name="Potts K.M."/>
            <person name="Salamov A.A."/>
            <person name="LaButti K.M."/>
            <person name="Sun H."/>
            <person name="Clum A."/>
            <person name="Pangilinan J.L."/>
            <person name="Lindquist E.A."/>
            <person name="Lucas S."/>
            <person name="Lapidus A."/>
            <person name="Jin M."/>
            <person name="Gunawan C."/>
            <person name="Balan V."/>
            <person name="Dale B.E."/>
            <person name="Jeffries T.W."/>
            <person name="Zinkel R."/>
            <person name="Barry K.W."/>
            <person name="Grigoriev I.V."/>
            <person name="Gasch A.P."/>
        </authorList>
    </citation>
    <scope>NUCLEOTIDE SEQUENCE [LARGE SCALE GENOMIC DNA]</scope>
    <source>
        <strain evidence="11">ATCC 10573 / BCRC 21748 / CBS 615 / JCM 9827 / NBRC 10315 / NRRL Y-1498 / VKM Y-70</strain>
    </source>
</reference>
<dbReference type="HOGENOM" id="CLU_147114_2_2_1"/>
<keyword evidence="7" id="KW-0143">Chaperone</keyword>
<gene>
    <name evidence="10" type="ORF">CANTEDRAFT_114405</name>
</gene>
<keyword evidence="6" id="KW-0496">Mitochondrion</keyword>
<evidence type="ECO:0000256" key="5">
    <source>
        <dbReference type="ARBA" id="ARBA00022946"/>
    </source>
</evidence>
<keyword evidence="5" id="KW-0809">Transit peptide</keyword>
<comment type="subcellular location">
    <subcellularLocation>
        <location evidence="1">Mitochondrion matrix</location>
    </subcellularLocation>
</comment>
<dbReference type="GO" id="GO:0005759">
    <property type="term" value="C:mitochondrial matrix"/>
    <property type="evidence" value="ECO:0007669"/>
    <property type="project" value="UniProtKB-SubCell"/>
</dbReference>
<evidence type="ECO:0000256" key="4">
    <source>
        <dbReference type="ARBA" id="ARBA00015108"/>
    </source>
</evidence>
<proteinExistence type="inferred from homology"/>
<dbReference type="InterPro" id="IPR045298">
    <property type="entry name" value="Complex1_LYR_LYRM7"/>
</dbReference>
<dbReference type="PANTHER" id="PTHR46749">
    <property type="entry name" value="COMPLEX III ASSEMBLY FACTOR LYRM7"/>
    <property type="match status" value="1"/>
</dbReference>
<dbReference type="Proteomes" id="UP000000707">
    <property type="component" value="Unassembled WGS sequence"/>
</dbReference>
<dbReference type="GO" id="GO:0034551">
    <property type="term" value="P:mitochondrial respiratory chain complex III assembly"/>
    <property type="evidence" value="ECO:0007669"/>
    <property type="project" value="InterPro"/>
</dbReference>
<dbReference type="InterPro" id="IPR050435">
    <property type="entry name" value="MZM1/LYRM7"/>
</dbReference>
<comment type="subunit">
    <text evidence="3">Interacts with RIP1.</text>
</comment>
<comment type="similarity">
    <text evidence="2">Belongs to the complex I LYR family. MZM1 subfamily.</text>
</comment>
<comment type="function">
    <text evidence="8">Assembly factor required for Rieske Fe-S protein RIP1 incorporation into the cytochrome b-c1 (CIII) complex. Functions as a chaperone, binding to this subunit within the mitochondrial matrix and stabilizing it prior to its translocation and insertion into the late CIII dimeric intermediate within the mitochondrial inner membrane. Modulates the mitochondrial matrix zinc pool.</text>
</comment>
<keyword evidence="11" id="KW-1185">Reference proteome</keyword>
<evidence type="ECO:0000256" key="2">
    <source>
        <dbReference type="ARBA" id="ARBA00009949"/>
    </source>
</evidence>
<dbReference type="KEGG" id="cten:18247411"/>
<name>G3B744_CANTC</name>
<evidence type="ECO:0000256" key="7">
    <source>
        <dbReference type="ARBA" id="ARBA00023186"/>
    </source>
</evidence>
<feature type="region of interest" description="Disordered" evidence="9">
    <location>
        <begin position="89"/>
        <end position="116"/>
    </location>
</feature>
<dbReference type="OrthoDB" id="529194at2759"/>
<dbReference type="GeneID" id="18247411"/>
<organism evidence="11">
    <name type="scientific">Candida tenuis (strain ATCC 10573 / BCRC 21748 / CBS 615 / JCM 9827 / NBRC 10315 / NRRL Y-1498 / VKM Y-70)</name>
    <name type="common">Yeast</name>
    <name type="synonym">Yamadazyma tenuis</name>
    <dbReference type="NCBI Taxonomy" id="590646"/>
    <lineage>
        <taxon>Eukaryota</taxon>
        <taxon>Fungi</taxon>
        <taxon>Dikarya</taxon>
        <taxon>Ascomycota</taxon>
        <taxon>Saccharomycotina</taxon>
        <taxon>Pichiomycetes</taxon>
        <taxon>Debaryomycetaceae</taxon>
        <taxon>Yamadazyma</taxon>
    </lineage>
</organism>
<dbReference type="PANTHER" id="PTHR46749:SF1">
    <property type="entry name" value="COMPLEX III ASSEMBLY FACTOR LYRM7"/>
    <property type="match status" value="1"/>
</dbReference>
<dbReference type="EMBL" id="GL996524">
    <property type="protein sequence ID" value="EGV63094.1"/>
    <property type="molecule type" value="Genomic_DNA"/>
</dbReference>
<accession>G3B744</accession>
<evidence type="ECO:0000256" key="8">
    <source>
        <dbReference type="ARBA" id="ARBA00025268"/>
    </source>
</evidence>
<dbReference type="AlphaFoldDB" id="G3B744"/>
<dbReference type="CDD" id="cd20267">
    <property type="entry name" value="Complex1_LYR_LYRM7"/>
    <property type="match status" value="1"/>
</dbReference>
<sequence length="116" mass="13037">MKNPALQAYRTALRATAQAFKGDLEIKLAARSKIREGMHQHQTLQSPQRDEEIDKLNEVSMFLKKNIVQGQKQDDGKYLLNFTKETELGDNDSIKQSKQDMGSLAGKKGANIKKCS</sequence>
<evidence type="ECO:0000256" key="9">
    <source>
        <dbReference type="SAM" id="MobiDB-lite"/>
    </source>
</evidence>
<feature type="compositionally biased region" description="Basic and acidic residues" evidence="9">
    <location>
        <begin position="89"/>
        <end position="98"/>
    </location>
</feature>
<evidence type="ECO:0000313" key="10">
    <source>
        <dbReference type="EMBL" id="EGV63094.1"/>
    </source>
</evidence>
<protein>
    <recommendedName>
        <fullName evidence="4">Mitochondrial zinc maintenance protein 1, mitochondrial</fullName>
    </recommendedName>
</protein>
<dbReference type="GO" id="GO:0044183">
    <property type="term" value="F:protein folding chaperone"/>
    <property type="evidence" value="ECO:0007669"/>
    <property type="project" value="TreeGrafter"/>
</dbReference>
<evidence type="ECO:0000256" key="1">
    <source>
        <dbReference type="ARBA" id="ARBA00004305"/>
    </source>
</evidence>
<dbReference type="eggNOG" id="ENOG502S6EF">
    <property type="taxonomic scope" value="Eukaryota"/>
</dbReference>
<dbReference type="STRING" id="590646.G3B744"/>
<evidence type="ECO:0000256" key="3">
    <source>
        <dbReference type="ARBA" id="ARBA00011589"/>
    </source>
</evidence>
<evidence type="ECO:0000256" key="6">
    <source>
        <dbReference type="ARBA" id="ARBA00023128"/>
    </source>
</evidence>